<keyword evidence="5" id="KW-0472">Membrane</keyword>
<dbReference type="EMBL" id="JABELX010000014">
    <property type="protein sequence ID" value="NNH74377.1"/>
    <property type="molecule type" value="Genomic_DNA"/>
</dbReference>
<dbReference type="InterPro" id="IPR013126">
    <property type="entry name" value="Hsp_70_fam"/>
</dbReference>
<dbReference type="SUPFAM" id="SSF53067">
    <property type="entry name" value="Actin-like ATPase domain"/>
    <property type="match status" value="1"/>
</dbReference>
<evidence type="ECO:0000256" key="1">
    <source>
        <dbReference type="ARBA" id="ARBA00022741"/>
    </source>
</evidence>
<keyword evidence="3" id="KW-0143">Chaperone</keyword>
<dbReference type="RefSeq" id="WP_157551899.1">
    <property type="nucleotide sequence ID" value="NZ_JABELX010000014.1"/>
</dbReference>
<dbReference type="GO" id="GO:0140662">
    <property type="term" value="F:ATP-dependent protein folding chaperone"/>
    <property type="evidence" value="ECO:0007669"/>
    <property type="project" value="InterPro"/>
</dbReference>
<keyword evidence="5" id="KW-0812">Transmembrane</keyword>
<feature type="region of interest" description="Disordered" evidence="4">
    <location>
        <begin position="417"/>
        <end position="456"/>
    </location>
</feature>
<dbReference type="Pfam" id="PF00012">
    <property type="entry name" value="HSP70"/>
    <property type="match status" value="1"/>
</dbReference>
<evidence type="ECO:0000256" key="4">
    <source>
        <dbReference type="SAM" id="MobiDB-lite"/>
    </source>
</evidence>
<dbReference type="Gene3D" id="3.30.420.40">
    <property type="match status" value="1"/>
</dbReference>
<evidence type="ECO:0000256" key="5">
    <source>
        <dbReference type="SAM" id="Phobius"/>
    </source>
</evidence>
<feature type="region of interest" description="Disordered" evidence="4">
    <location>
        <begin position="134"/>
        <end position="158"/>
    </location>
</feature>
<feature type="compositionally biased region" description="Gly residues" evidence="4">
    <location>
        <begin position="138"/>
        <end position="155"/>
    </location>
</feature>
<dbReference type="PANTHER" id="PTHR42749:SF1">
    <property type="entry name" value="CELL SHAPE-DETERMINING PROTEIN MREB"/>
    <property type="match status" value="1"/>
</dbReference>
<evidence type="ECO:0000313" key="7">
    <source>
        <dbReference type="Proteomes" id="UP000586827"/>
    </source>
</evidence>
<gene>
    <name evidence="6" type="ORF">HLB23_31780</name>
</gene>
<keyword evidence="2" id="KW-0067">ATP-binding</keyword>
<organism evidence="6 7">
    <name type="scientific">Nocardia uniformis</name>
    <dbReference type="NCBI Taxonomy" id="53432"/>
    <lineage>
        <taxon>Bacteria</taxon>
        <taxon>Bacillati</taxon>
        <taxon>Actinomycetota</taxon>
        <taxon>Actinomycetes</taxon>
        <taxon>Mycobacteriales</taxon>
        <taxon>Nocardiaceae</taxon>
        <taxon>Nocardia</taxon>
    </lineage>
</organism>
<keyword evidence="1" id="KW-0547">Nucleotide-binding</keyword>
<dbReference type="AlphaFoldDB" id="A0A849CDV6"/>
<feature type="compositionally biased region" description="Pro residues" evidence="4">
    <location>
        <begin position="425"/>
        <end position="439"/>
    </location>
</feature>
<evidence type="ECO:0000256" key="3">
    <source>
        <dbReference type="ARBA" id="ARBA00023186"/>
    </source>
</evidence>
<accession>A0A849CDV6</accession>
<keyword evidence="5" id="KW-1133">Transmembrane helix</keyword>
<name>A0A849CDV6_9NOCA</name>
<dbReference type="GO" id="GO:0005524">
    <property type="term" value="F:ATP binding"/>
    <property type="evidence" value="ECO:0007669"/>
    <property type="project" value="UniProtKB-KW"/>
</dbReference>
<dbReference type="PANTHER" id="PTHR42749">
    <property type="entry name" value="CELL SHAPE-DETERMINING PROTEIN MREB"/>
    <property type="match status" value="1"/>
</dbReference>
<sequence>MSSVLGVSVGAGAIRVARPLAGNSAEHGPTETFAYNSSGPVGSGAPQTFPHDGGDSFQYGATQVFPHSAVEAFGHGASQGFAYSGSGAYPNGSPDAFSQDATVVLPHAVPGAFPPAGADAFAPGATEVFSRDTTARGGPDGFPQGPGGFPQGSGPSGFHAGASDAFEVQAIPVGDHRVEELVADAISAVLAADPHTTATAIAYRDEQHARAIRAELARRQVTNYELIPDVVAALEFLEYSGDIQGFGTVALYDLGASGLSITVVDTASRQIQHTERISDISGDYLDSLIREQQIASGRIAHPPDPAGLAAMDELCRHAKEQLSTSTAVALPSPEGLVLLSQENFEALIMLAVESSARMTRDVILRSEQPVQAVAVIGGCAQIPLVARVLRRWLGVPVVVAEGPDTVVVRGATMLARPVQHRRSAPPVPPVHSEPPPQPQRSPRKQSAQSWLSGSEVGEKFRRRREISVAGVAVGALVVVAAIGVTLGWRPQVLEHDSQSRDSSSTVETTSARPSTTTAAPPTTEATNESIATPPPRYVPTTTTDEPPPPGANTITLVPGLPPIIVPTIPPLFPAPAP</sequence>
<proteinExistence type="predicted"/>
<feature type="transmembrane region" description="Helical" evidence="5">
    <location>
        <begin position="468"/>
        <end position="488"/>
    </location>
</feature>
<comment type="caution">
    <text evidence="6">The sequence shown here is derived from an EMBL/GenBank/DDBJ whole genome shotgun (WGS) entry which is preliminary data.</text>
</comment>
<dbReference type="Proteomes" id="UP000586827">
    <property type="component" value="Unassembled WGS sequence"/>
</dbReference>
<keyword evidence="7" id="KW-1185">Reference proteome</keyword>
<feature type="compositionally biased region" description="Low complexity" evidence="4">
    <location>
        <begin position="505"/>
        <end position="529"/>
    </location>
</feature>
<protein>
    <submittedName>
        <fullName evidence="6">Hsp70 family protein</fullName>
    </submittedName>
</protein>
<evidence type="ECO:0000313" key="6">
    <source>
        <dbReference type="EMBL" id="NNH74377.1"/>
    </source>
</evidence>
<evidence type="ECO:0000256" key="2">
    <source>
        <dbReference type="ARBA" id="ARBA00022840"/>
    </source>
</evidence>
<dbReference type="InterPro" id="IPR043129">
    <property type="entry name" value="ATPase_NBD"/>
</dbReference>
<feature type="region of interest" description="Disordered" evidence="4">
    <location>
        <begin position="494"/>
        <end position="556"/>
    </location>
</feature>
<reference evidence="6 7" key="1">
    <citation type="submission" date="2020-05" db="EMBL/GenBank/DDBJ databases">
        <title>MicrobeNet Type strains.</title>
        <authorList>
            <person name="Nicholson A.C."/>
        </authorList>
    </citation>
    <scope>NUCLEOTIDE SEQUENCE [LARGE SCALE GENOMIC DNA]</scope>
    <source>
        <strain evidence="6 7">JCM 3224</strain>
    </source>
</reference>